<organism evidence="1">
    <name type="scientific">freshwater metagenome</name>
    <dbReference type="NCBI Taxonomy" id="449393"/>
    <lineage>
        <taxon>unclassified sequences</taxon>
        <taxon>metagenomes</taxon>
        <taxon>ecological metagenomes</taxon>
    </lineage>
</organism>
<accession>A0A6J7GRI9</accession>
<reference evidence="1" key="1">
    <citation type="submission" date="2020-05" db="EMBL/GenBank/DDBJ databases">
        <authorList>
            <person name="Chiriac C."/>
            <person name="Salcher M."/>
            <person name="Ghai R."/>
            <person name="Kavagutti S V."/>
        </authorList>
    </citation>
    <scope>NUCLEOTIDE SEQUENCE</scope>
</reference>
<gene>
    <name evidence="1" type="ORF">UFOPK3608_00835</name>
</gene>
<proteinExistence type="predicted"/>
<dbReference type="PROSITE" id="PS51257">
    <property type="entry name" value="PROKAR_LIPOPROTEIN"/>
    <property type="match status" value="1"/>
</dbReference>
<dbReference type="EMBL" id="CAFBMP010000062">
    <property type="protein sequence ID" value="CAB4909348.1"/>
    <property type="molecule type" value="Genomic_DNA"/>
</dbReference>
<name>A0A6J7GRI9_9ZZZZ</name>
<protein>
    <submittedName>
        <fullName evidence="1">Unannotated protein</fullName>
    </submittedName>
</protein>
<dbReference type="AlphaFoldDB" id="A0A6J7GRI9"/>
<sequence length="339" mass="35919">MIKGTLVKALKNNAFKAVFTGFTATTLSLGLTACGPVDQVKSAFAEDVIPPMPAPEVATYVLDLSGSTNPTAQLEALGSGISDFIAGHSLGNPFAKSPEAPRGLSIQFISTNAAQAPRIPLVSISTSQALYNFVLNKNLNLEGSSLLWNGLINARTQIWQNSTLEANPAACIEQVVQSLGKQQLLPDALQEPANLICQDAKKTANALKRLDSFVANPTVGRGSDVEGAILIGLKNLINSKTEFPSAHLTLVIASDLIDEIGLNLPQKLANADSSKSCELGTKDASRITTDFSDVNVVLVGARNSIAKTQLLDQVGSYWSCYFNQIGITNIEEKSDLSGF</sequence>
<evidence type="ECO:0000313" key="1">
    <source>
        <dbReference type="EMBL" id="CAB4909348.1"/>
    </source>
</evidence>